<evidence type="ECO:0000256" key="1">
    <source>
        <dbReference type="SAM" id="Phobius"/>
    </source>
</evidence>
<protein>
    <submittedName>
        <fullName evidence="2">Uncharacterized protein</fullName>
    </submittedName>
</protein>
<keyword evidence="1" id="KW-1133">Transmembrane helix</keyword>
<reference evidence="2 3" key="1">
    <citation type="submission" date="2016-10" db="EMBL/GenBank/DDBJ databases">
        <authorList>
            <person name="de Groot N.N."/>
        </authorList>
    </citation>
    <scope>NUCLEOTIDE SEQUENCE [LARGE SCALE GENOMIC DNA]</scope>
    <source>
        <strain evidence="2 3">AR67</strain>
    </source>
</reference>
<feature type="transmembrane region" description="Helical" evidence="1">
    <location>
        <begin position="12"/>
        <end position="35"/>
    </location>
</feature>
<evidence type="ECO:0000313" key="3">
    <source>
        <dbReference type="Proteomes" id="UP000182192"/>
    </source>
</evidence>
<organism evidence="2 3">
    <name type="scientific">Ruminococcus albus</name>
    <dbReference type="NCBI Taxonomy" id="1264"/>
    <lineage>
        <taxon>Bacteria</taxon>
        <taxon>Bacillati</taxon>
        <taxon>Bacillota</taxon>
        <taxon>Clostridia</taxon>
        <taxon>Eubacteriales</taxon>
        <taxon>Oscillospiraceae</taxon>
        <taxon>Ruminococcus</taxon>
    </lineage>
</organism>
<sequence length="94" mass="10743">MMIRNRQYPPEVLPAIFCLYIIRLLSDFIDLLIHFGDIFLLPAYLQISHYTHSAILIISLLFMYSAVIVPPMRSTSVRAMDSPNPVEWCAASTV</sequence>
<accession>A0A1I1CX19</accession>
<evidence type="ECO:0000313" key="2">
    <source>
        <dbReference type="EMBL" id="SFB66642.1"/>
    </source>
</evidence>
<dbReference type="Proteomes" id="UP000182192">
    <property type="component" value="Unassembled WGS sequence"/>
</dbReference>
<keyword evidence="1" id="KW-0812">Transmembrane</keyword>
<feature type="transmembrane region" description="Helical" evidence="1">
    <location>
        <begin position="47"/>
        <end position="69"/>
    </location>
</feature>
<keyword evidence="1" id="KW-0472">Membrane</keyword>
<proteinExistence type="predicted"/>
<name>A0A1I1CX19_RUMAL</name>
<dbReference type="EMBL" id="FOKQ01000001">
    <property type="protein sequence ID" value="SFB66642.1"/>
    <property type="molecule type" value="Genomic_DNA"/>
</dbReference>
<gene>
    <name evidence="2" type="ORF">SAMN02910406_00106</name>
</gene>
<dbReference type="AlphaFoldDB" id="A0A1I1CX19"/>